<comment type="caution">
    <text evidence="1">The sequence shown here is derived from an EMBL/GenBank/DDBJ whole genome shotgun (WGS) entry which is preliminary data.</text>
</comment>
<dbReference type="EMBL" id="BGPR01014289">
    <property type="protein sequence ID" value="GBN64549.1"/>
    <property type="molecule type" value="Genomic_DNA"/>
</dbReference>
<dbReference type="Proteomes" id="UP000499080">
    <property type="component" value="Unassembled WGS sequence"/>
</dbReference>
<accession>A0A4Y2QMW7</accession>
<evidence type="ECO:0000313" key="1">
    <source>
        <dbReference type="EMBL" id="GBN64549.1"/>
    </source>
</evidence>
<reference evidence="1 2" key="1">
    <citation type="journal article" date="2019" name="Sci. Rep.">
        <title>Orb-weaving spider Araneus ventricosus genome elucidates the spidroin gene catalogue.</title>
        <authorList>
            <person name="Kono N."/>
            <person name="Nakamura H."/>
            <person name="Ohtoshi R."/>
            <person name="Moran D.A.P."/>
            <person name="Shinohara A."/>
            <person name="Yoshida Y."/>
            <person name="Fujiwara M."/>
            <person name="Mori M."/>
            <person name="Tomita M."/>
            <person name="Arakawa K."/>
        </authorList>
    </citation>
    <scope>NUCLEOTIDE SEQUENCE [LARGE SCALE GENOMIC DNA]</scope>
</reference>
<sequence length="85" mass="9411">MHRIETRYTEDTSCSGLVERGKALEVDGGGDIADPEDRFYSGVVERRFAVWLPSRKTLSPKDGGLFAKNGMYFSNASLHLSIGSR</sequence>
<organism evidence="1 2">
    <name type="scientific">Araneus ventricosus</name>
    <name type="common">Orbweaver spider</name>
    <name type="synonym">Epeira ventricosa</name>
    <dbReference type="NCBI Taxonomy" id="182803"/>
    <lineage>
        <taxon>Eukaryota</taxon>
        <taxon>Metazoa</taxon>
        <taxon>Ecdysozoa</taxon>
        <taxon>Arthropoda</taxon>
        <taxon>Chelicerata</taxon>
        <taxon>Arachnida</taxon>
        <taxon>Araneae</taxon>
        <taxon>Araneomorphae</taxon>
        <taxon>Entelegynae</taxon>
        <taxon>Araneoidea</taxon>
        <taxon>Araneidae</taxon>
        <taxon>Araneus</taxon>
    </lineage>
</organism>
<proteinExistence type="predicted"/>
<evidence type="ECO:0000313" key="2">
    <source>
        <dbReference type="Proteomes" id="UP000499080"/>
    </source>
</evidence>
<keyword evidence="2" id="KW-1185">Reference proteome</keyword>
<name>A0A4Y2QMW7_ARAVE</name>
<protein>
    <submittedName>
        <fullName evidence="1">Uncharacterized protein</fullName>
    </submittedName>
</protein>
<gene>
    <name evidence="1" type="ORF">AVEN_23953_1</name>
</gene>
<dbReference type="AlphaFoldDB" id="A0A4Y2QMW7"/>